<feature type="region of interest" description="Disordered" evidence="1">
    <location>
        <begin position="326"/>
        <end position="352"/>
    </location>
</feature>
<feature type="compositionally biased region" description="Polar residues" evidence="1">
    <location>
        <begin position="259"/>
        <end position="273"/>
    </location>
</feature>
<protein>
    <submittedName>
        <fullName evidence="2">Uncharacterized protein</fullName>
    </submittedName>
</protein>
<feature type="compositionally biased region" description="Polar residues" evidence="1">
    <location>
        <begin position="236"/>
        <end position="247"/>
    </location>
</feature>
<feature type="region of interest" description="Disordered" evidence="1">
    <location>
        <begin position="225"/>
        <end position="308"/>
    </location>
</feature>
<evidence type="ECO:0000256" key="1">
    <source>
        <dbReference type="SAM" id="MobiDB-lite"/>
    </source>
</evidence>
<organism evidence="2 3">
    <name type="scientific">Loxostege sticticalis</name>
    <name type="common">Beet webworm moth</name>
    <dbReference type="NCBI Taxonomy" id="481309"/>
    <lineage>
        <taxon>Eukaryota</taxon>
        <taxon>Metazoa</taxon>
        <taxon>Ecdysozoa</taxon>
        <taxon>Arthropoda</taxon>
        <taxon>Hexapoda</taxon>
        <taxon>Insecta</taxon>
        <taxon>Pterygota</taxon>
        <taxon>Neoptera</taxon>
        <taxon>Endopterygota</taxon>
        <taxon>Lepidoptera</taxon>
        <taxon>Glossata</taxon>
        <taxon>Ditrysia</taxon>
        <taxon>Pyraloidea</taxon>
        <taxon>Crambidae</taxon>
        <taxon>Pyraustinae</taxon>
        <taxon>Loxostege</taxon>
    </lineage>
</organism>
<proteinExistence type="predicted"/>
<dbReference type="EMBL" id="JBEDNZ010000019">
    <property type="protein sequence ID" value="KAL0820359.1"/>
    <property type="molecule type" value="Genomic_DNA"/>
</dbReference>
<feature type="compositionally biased region" description="Basic and acidic residues" evidence="1">
    <location>
        <begin position="274"/>
        <end position="284"/>
    </location>
</feature>
<dbReference type="Pfam" id="PF16091">
    <property type="entry name" value="DUF4820"/>
    <property type="match status" value="1"/>
</dbReference>
<name>A0ABD0SKI9_LOXSC</name>
<sequence length="404" mass="45971">MELVSFAKEVLQNAAEHAASYQLGQSALRHLDRALWVVEKCARWAVPPPLDQDERPQPELVRPLPWIFFLALLITLRITRESISLVNLVMGKPPLRSADVVTYIQSKRRYLRTLKYQGSRLSRARAASAQPQRAWYARLQSLFEFTMCFRSNPQNYGNNNTTRISNNDEVLVVKRNKRARQSSSPVVSAGESTMERLIEKMMIDLDADSDDDSSFTLTNVTSIRSDRSDTAESDQDTVMQNDTSTPTKAKISEPHRTSVEINFTPNKSAVSTPERTESPVKNDLKVQLSENETTEDQNKSNSTEEAEIACEDDAIQIPEDRVLSSPKEETQLLLQSEKSPSMHTPKTERSIGRKPLQNWSFKAFTKKMFNHKVDKLQQIGTCPPGLLMVVFIFSQRRHFERPSL</sequence>
<gene>
    <name evidence="2" type="ORF">ABMA28_006254</name>
</gene>
<reference evidence="2 3" key="1">
    <citation type="submission" date="2024-06" db="EMBL/GenBank/DDBJ databases">
        <title>A chromosome-level genome assembly of beet webworm, Loxostege sticticalis.</title>
        <authorList>
            <person name="Zhang Y."/>
        </authorList>
    </citation>
    <scope>NUCLEOTIDE SEQUENCE [LARGE SCALE GENOMIC DNA]</scope>
    <source>
        <strain evidence="2">AQ028</strain>
        <tissue evidence="2">Male pupae</tissue>
    </source>
</reference>
<feature type="compositionally biased region" description="Polar residues" evidence="1">
    <location>
        <begin position="332"/>
        <end position="344"/>
    </location>
</feature>
<evidence type="ECO:0000313" key="3">
    <source>
        <dbReference type="Proteomes" id="UP001549921"/>
    </source>
</evidence>
<comment type="caution">
    <text evidence="2">The sequence shown here is derived from an EMBL/GenBank/DDBJ whole genome shotgun (WGS) entry which is preliminary data.</text>
</comment>
<accession>A0ABD0SKI9</accession>
<dbReference type="AlphaFoldDB" id="A0ABD0SKI9"/>
<dbReference type="InterPro" id="IPR032150">
    <property type="entry name" value="DUF4820"/>
</dbReference>
<evidence type="ECO:0000313" key="2">
    <source>
        <dbReference type="EMBL" id="KAL0820359.1"/>
    </source>
</evidence>
<dbReference type="Proteomes" id="UP001549921">
    <property type="component" value="Unassembled WGS sequence"/>
</dbReference>